<dbReference type="Gene3D" id="1.25.40.20">
    <property type="entry name" value="Ankyrin repeat-containing domain"/>
    <property type="match status" value="1"/>
</dbReference>
<proteinExistence type="predicted"/>
<name>A0A671W2Z6_SPAAU</name>
<accession>A0A671W2Z6</accession>
<dbReference type="GO" id="GO:0031116">
    <property type="term" value="P:positive regulation of microtubule polymerization"/>
    <property type="evidence" value="ECO:0007669"/>
    <property type="project" value="TreeGrafter"/>
</dbReference>
<dbReference type="CTD" id="79998"/>
<dbReference type="OMA" id="NHRICAR"/>
<dbReference type="InterPro" id="IPR002110">
    <property type="entry name" value="Ankyrin_rpt"/>
</dbReference>
<feature type="compositionally biased region" description="Low complexity" evidence="2">
    <location>
        <begin position="311"/>
        <end position="322"/>
    </location>
</feature>
<keyword evidence="4" id="KW-1185">Reference proteome</keyword>
<dbReference type="GO" id="GO:0007080">
    <property type="term" value="P:mitotic metaphase chromosome alignment"/>
    <property type="evidence" value="ECO:0007669"/>
    <property type="project" value="TreeGrafter"/>
</dbReference>
<dbReference type="AlphaFoldDB" id="A0A671W2Z6"/>
<dbReference type="PROSITE" id="PS50297">
    <property type="entry name" value="ANK_REP_REGION"/>
    <property type="match status" value="1"/>
</dbReference>
<keyword evidence="1" id="KW-0040">ANK repeat</keyword>
<dbReference type="SMART" id="SM00248">
    <property type="entry name" value="ANK"/>
    <property type="match status" value="4"/>
</dbReference>
<dbReference type="PANTHER" id="PTHR24160">
    <property type="entry name" value="ANKYRIN REPEAT DOMAIN-CONTAINING PROTEIN 53"/>
    <property type="match status" value="1"/>
</dbReference>
<evidence type="ECO:0000313" key="3">
    <source>
        <dbReference type="Ensembl" id="ENSSAUP00010033483.1"/>
    </source>
</evidence>
<feature type="region of interest" description="Disordered" evidence="2">
    <location>
        <begin position="1"/>
        <end position="46"/>
    </location>
</feature>
<protein>
    <submittedName>
        <fullName evidence="3">Uncharacterized protein</fullName>
    </submittedName>
</protein>
<dbReference type="GO" id="GO:1902412">
    <property type="term" value="P:regulation of mitotic cytokinesis"/>
    <property type="evidence" value="ECO:0007669"/>
    <property type="project" value="InterPro"/>
</dbReference>
<dbReference type="Ensembl" id="ENSSAUT00010035284.1">
    <property type="protein sequence ID" value="ENSSAUP00010033483.1"/>
    <property type="gene ID" value="ENSSAUG00010014223.1"/>
</dbReference>
<reference evidence="3" key="1">
    <citation type="submission" date="2021-04" db="EMBL/GenBank/DDBJ databases">
        <authorList>
            <consortium name="Wellcome Sanger Institute Data Sharing"/>
        </authorList>
    </citation>
    <scope>NUCLEOTIDE SEQUENCE [LARGE SCALE GENOMIC DNA]</scope>
</reference>
<dbReference type="InterPro" id="IPR036770">
    <property type="entry name" value="Ankyrin_rpt-contain_sf"/>
</dbReference>
<dbReference type="Pfam" id="PF12796">
    <property type="entry name" value="Ank_2"/>
    <property type="match status" value="1"/>
</dbReference>
<gene>
    <name evidence="3" type="primary">ankrd53</name>
</gene>
<dbReference type="Proteomes" id="UP000472265">
    <property type="component" value="Chromosome 10"/>
</dbReference>
<dbReference type="GeneID" id="115590340"/>
<evidence type="ECO:0000256" key="2">
    <source>
        <dbReference type="SAM" id="MobiDB-lite"/>
    </source>
</evidence>
<dbReference type="OrthoDB" id="10254927at2759"/>
<feature type="region of interest" description="Disordered" evidence="2">
    <location>
        <begin position="255"/>
        <end position="337"/>
    </location>
</feature>
<dbReference type="Pfam" id="PF13637">
    <property type="entry name" value="Ank_4"/>
    <property type="match status" value="1"/>
</dbReference>
<feature type="repeat" description="ANK" evidence="1">
    <location>
        <begin position="86"/>
        <end position="122"/>
    </location>
</feature>
<evidence type="ECO:0000256" key="1">
    <source>
        <dbReference type="PROSITE-ProRule" id="PRU00023"/>
    </source>
</evidence>
<evidence type="ECO:0000313" key="4">
    <source>
        <dbReference type="Proteomes" id="UP000472265"/>
    </source>
</evidence>
<dbReference type="PROSITE" id="PS50088">
    <property type="entry name" value="ANK_REPEAT"/>
    <property type="match status" value="2"/>
</dbReference>
<dbReference type="InParanoid" id="A0A671W2Z6"/>
<feature type="compositionally biased region" description="Basic residues" evidence="2">
    <location>
        <begin position="11"/>
        <end position="25"/>
    </location>
</feature>
<dbReference type="PANTHER" id="PTHR24160:SF1">
    <property type="entry name" value="ANKYRIN REPEAT DOMAIN-CONTAINING PROTEIN 53"/>
    <property type="match status" value="1"/>
</dbReference>
<dbReference type="InterPro" id="IPR042335">
    <property type="entry name" value="ANKRD53"/>
</dbReference>
<dbReference type="GO" id="GO:0000922">
    <property type="term" value="C:spindle pole"/>
    <property type="evidence" value="ECO:0007669"/>
    <property type="project" value="TreeGrafter"/>
</dbReference>
<reference evidence="3" key="3">
    <citation type="submission" date="2025-09" db="UniProtKB">
        <authorList>
            <consortium name="Ensembl"/>
        </authorList>
    </citation>
    <scope>IDENTIFICATION</scope>
</reference>
<dbReference type="GeneTree" id="ENSGT00390000005650"/>
<reference evidence="3" key="2">
    <citation type="submission" date="2025-08" db="UniProtKB">
        <authorList>
            <consortium name="Ensembl"/>
        </authorList>
    </citation>
    <scope>IDENTIFICATION</scope>
</reference>
<organism evidence="3 4">
    <name type="scientific">Sparus aurata</name>
    <name type="common">Gilthead sea bream</name>
    <dbReference type="NCBI Taxonomy" id="8175"/>
    <lineage>
        <taxon>Eukaryota</taxon>
        <taxon>Metazoa</taxon>
        <taxon>Chordata</taxon>
        <taxon>Craniata</taxon>
        <taxon>Vertebrata</taxon>
        <taxon>Euteleostomi</taxon>
        <taxon>Actinopterygii</taxon>
        <taxon>Neopterygii</taxon>
        <taxon>Teleostei</taxon>
        <taxon>Neoteleostei</taxon>
        <taxon>Acanthomorphata</taxon>
        <taxon>Eupercaria</taxon>
        <taxon>Spariformes</taxon>
        <taxon>Sparidae</taxon>
        <taxon>Sparus</taxon>
    </lineage>
</organism>
<sequence>MATMEPVNKTGNRRRGRRKNRKPTHRAPPDGHMFPAVDVRSPETPDVSVGRQGLPALHVACLYGQLATVQLLLESRLEWIDSSDGQGCRPVHMVLSSLSSPNASSCLRYLVEHGADVNVTTDSGSTPLHLAASEGLLDCTEILVQAGADVSAKDSVGHTPLDLARIWCRREVARYLKSCMWQKDKGKELQERKLVQALYGDLVDMVKLDKLSKKTLTEEKIAEWANNKGLALPKDFSPRAAVSKYHTQCLLSEQNSSNPKQAKHPLKHQPGGPQEDGASTKQPPVSPSRPWTLFTGLQQEKPPTVPDLRDSVSVWRDSSSSRPPQYTTKWDSTPRPAPDLPLDVLQRVLFPRAFPSRINSHQHFEPQDILEVQRRGYPQGRSSSHWTEVAMHLAEVLEPGHY</sequence>
<dbReference type="SUPFAM" id="SSF48403">
    <property type="entry name" value="Ankyrin repeat"/>
    <property type="match status" value="1"/>
</dbReference>
<dbReference type="RefSeq" id="XP_030287546.1">
    <property type="nucleotide sequence ID" value="XM_030431686.1"/>
</dbReference>
<dbReference type="GO" id="GO:0060236">
    <property type="term" value="P:regulation of mitotic spindle organization"/>
    <property type="evidence" value="ECO:0007669"/>
    <property type="project" value="TreeGrafter"/>
</dbReference>
<feature type="repeat" description="ANK" evidence="1">
    <location>
        <begin position="123"/>
        <end position="155"/>
    </location>
</feature>